<reference evidence="1" key="1">
    <citation type="submission" date="2021-06" db="EMBL/GenBank/DDBJ databases">
        <title>Novel species in genus Arthrobacter.</title>
        <authorList>
            <person name="Zhang G."/>
        </authorList>
    </citation>
    <scope>NUCLEOTIDE SEQUENCE</scope>
    <source>
        <strain evidence="1">Zg-ZUI122</strain>
    </source>
</reference>
<gene>
    <name evidence="1" type="ORF">KG104_08600</name>
</gene>
<dbReference type="Proteomes" id="UP000680588">
    <property type="component" value="Chromosome"/>
</dbReference>
<protein>
    <submittedName>
        <fullName evidence="1">Uncharacterized protein</fullName>
    </submittedName>
</protein>
<dbReference type="EMBL" id="CP076456">
    <property type="protein sequence ID" value="QWQ37744.1"/>
    <property type="molecule type" value="Genomic_DNA"/>
</dbReference>
<dbReference type="KEGG" id="asun:KG104_08600"/>
<keyword evidence="2" id="KW-1185">Reference proteome</keyword>
<dbReference type="AlphaFoldDB" id="A0A975S8I1"/>
<evidence type="ECO:0000313" key="2">
    <source>
        <dbReference type="Proteomes" id="UP000680588"/>
    </source>
</evidence>
<dbReference type="RefSeq" id="WP_207346739.1">
    <property type="nucleotide sequence ID" value="NZ_CP076456.1"/>
</dbReference>
<evidence type="ECO:0000313" key="1">
    <source>
        <dbReference type="EMBL" id="QWQ37744.1"/>
    </source>
</evidence>
<name>A0A975S8I1_9MICC</name>
<sequence length="55" mass="5933">MVQNLRRRFGGLVLMNTGIGTVTHHEDAIMLLEGNLADTVVVGYTEYMGLAPVAS</sequence>
<proteinExistence type="predicted"/>
<accession>A0A975S8I1</accession>
<organism evidence="1 2">
    <name type="scientific">Arthrobacter sunyaminii</name>
    <dbReference type="NCBI Taxonomy" id="2816859"/>
    <lineage>
        <taxon>Bacteria</taxon>
        <taxon>Bacillati</taxon>
        <taxon>Actinomycetota</taxon>
        <taxon>Actinomycetes</taxon>
        <taxon>Micrococcales</taxon>
        <taxon>Micrococcaceae</taxon>
        <taxon>Arthrobacter</taxon>
    </lineage>
</organism>